<dbReference type="InterPro" id="IPR012902">
    <property type="entry name" value="N_methyl_site"/>
</dbReference>
<evidence type="ECO:0000256" key="1">
    <source>
        <dbReference type="SAM" id="Phobius"/>
    </source>
</evidence>
<reference evidence="2 3" key="1">
    <citation type="submission" date="2024-03" db="EMBL/GenBank/DDBJ databases">
        <title>Human intestinal bacterial collection.</title>
        <authorList>
            <person name="Pauvert C."/>
            <person name="Hitch T.C.A."/>
            <person name="Clavel T."/>
        </authorList>
    </citation>
    <scope>NUCLEOTIDE SEQUENCE [LARGE SCALE GENOMIC DNA]</scope>
    <source>
        <strain evidence="2 3">CLA-JM-H44</strain>
    </source>
</reference>
<keyword evidence="1" id="KW-1133">Transmembrane helix</keyword>
<protein>
    <submittedName>
        <fullName evidence="2">Prepilin-type N-terminal cleavage/methylation domain-containing protein</fullName>
    </submittedName>
</protein>
<dbReference type="PANTHER" id="PTHR30093">
    <property type="entry name" value="GENERAL SECRETION PATHWAY PROTEIN G"/>
    <property type="match status" value="1"/>
</dbReference>
<evidence type="ECO:0000313" key="2">
    <source>
        <dbReference type="EMBL" id="MEQ2441724.1"/>
    </source>
</evidence>
<feature type="transmembrane region" description="Helical" evidence="1">
    <location>
        <begin position="7"/>
        <end position="31"/>
    </location>
</feature>
<accession>A0ABV1E354</accession>
<dbReference type="SUPFAM" id="SSF54523">
    <property type="entry name" value="Pili subunits"/>
    <property type="match status" value="1"/>
</dbReference>
<keyword evidence="1" id="KW-0812">Transmembrane</keyword>
<dbReference type="RefSeq" id="WP_349220998.1">
    <property type="nucleotide sequence ID" value="NZ_JBBMFD010000038.1"/>
</dbReference>
<dbReference type="Pfam" id="PF07963">
    <property type="entry name" value="N_methyl"/>
    <property type="match status" value="1"/>
</dbReference>
<dbReference type="EMBL" id="JBBMFD010000038">
    <property type="protein sequence ID" value="MEQ2441724.1"/>
    <property type="molecule type" value="Genomic_DNA"/>
</dbReference>
<sequence>MRRTQRGFTLVELVIVVAVLAIVAAIAIPAVSSIIGDARQSTCLSNRAALQREASYEVMKLDASADQVMAKFTTEIIREKGYVCVGSNGEIRLSYDPVSHSFSAYCTQHGGLEVHYDFADTIGRYMEGSLGDKIVDLLGSRLSISQIDSTAPEGGNYAGPIRNCLAELSNHSIGAGITATWSLCNIERSGNAVKETYQVYWSSADITAAQSGNQILMMKYNAKTGVYEAGWATVKQTKDTTVGGGKEYNVIVPGSFQTVTASSSKDFMTAYRYFQDALQESGSGIKNES</sequence>
<comment type="caution">
    <text evidence="2">The sequence shown here is derived from an EMBL/GenBank/DDBJ whole genome shotgun (WGS) entry which is preliminary data.</text>
</comment>
<dbReference type="InterPro" id="IPR045584">
    <property type="entry name" value="Pilin-like"/>
</dbReference>
<name>A0ABV1E354_9FIRM</name>
<gene>
    <name evidence="2" type="ORF">WMO26_12875</name>
</gene>
<dbReference type="Proteomes" id="UP001489509">
    <property type="component" value="Unassembled WGS sequence"/>
</dbReference>
<keyword evidence="3" id="KW-1185">Reference proteome</keyword>
<proteinExistence type="predicted"/>
<dbReference type="Gene3D" id="3.30.700.10">
    <property type="entry name" value="Glycoprotein, Type 4 Pilin"/>
    <property type="match status" value="1"/>
</dbReference>
<keyword evidence="1" id="KW-0472">Membrane</keyword>
<organism evidence="2 3">
    <name type="scientific">Solibaculum intestinale</name>
    <dbReference type="NCBI Taxonomy" id="3133165"/>
    <lineage>
        <taxon>Bacteria</taxon>
        <taxon>Bacillati</taxon>
        <taxon>Bacillota</taxon>
        <taxon>Clostridia</taxon>
        <taxon>Eubacteriales</taxon>
        <taxon>Oscillospiraceae</taxon>
        <taxon>Solibaculum</taxon>
    </lineage>
</organism>
<dbReference type="PROSITE" id="PS00409">
    <property type="entry name" value="PROKAR_NTER_METHYL"/>
    <property type="match status" value="1"/>
</dbReference>
<dbReference type="NCBIfam" id="TIGR02532">
    <property type="entry name" value="IV_pilin_GFxxxE"/>
    <property type="match status" value="1"/>
</dbReference>
<evidence type="ECO:0000313" key="3">
    <source>
        <dbReference type="Proteomes" id="UP001489509"/>
    </source>
</evidence>